<feature type="coiled-coil region" evidence="1">
    <location>
        <begin position="91"/>
        <end position="132"/>
    </location>
</feature>
<dbReference type="AlphaFoldDB" id="A0A9W4T1P3"/>
<keyword evidence="1" id="KW-0175">Coiled coil</keyword>
<name>A0A9W4T1P3_9GLOM</name>
<gene>
    <name evidence="2" type="ORF">FWILDA_LOCUS13752</name>
</gene>
<evidence type="ECO:0000256" key="1">
    <source>
        <dbReference type="SAM" id="Coils"/>
    </source>
</evidence>
<dbReference type="Proteomes" id="UP001153678">
    <property type="component" value="Unassembled WGS sequence"/>
</dbReference>
<keyword evidence="3" id="KW-1185">Reference proteome</keyword>
<dbReference type="EMBL" id="CAMKVN010005398">
    <property type="protein sequence ID" value="CAI2188781.1"/>
    <property type="molecule type" value="Genomic_DNA"/>
</dbReference>
<feature type="non-terminal residue" evidence="2">
    <location>
        <position position="1"/>
    </location>
</feature>
<protein>
    <submittedName>
        <fullName evidence="2">17856_t:CDS:1</fullName>
    </submittedName>
</protein>
<reference evidence="2" key="1">
    <citation type="submission" date="2022-08" db="EMBL/GenBank/DDBJ databases">
        <authorList>
            <person name="Kallberg Y."/>
            <person name="Tangrot J."/>
            <person name="Rosling A."/>
        </authorList>
    </citation>
    <scope>NUCLEOTIDE SEQUENCE</scope>
    <source>
        <strain evidence="2">Wild A</strain>
    </source>
</reference>
<evidence type="ECO:0000313" key="3">
    <source>
        <dbReference type="Proteomes" id="UP001153678"/>
    </source>
</evidence>
<organism evidence="2 3">
    <name type="scientific">Funneliformis geosporum</name>
    <dbReference type="NCBI Taxonomy" id="1117311"/>
    <lineage>
        <taxon>Eukaryota</taxon>
        <taxon>Fungi</taxon>
        <taxon>Fungi incertae sedis</taxon>
        <taxon>Mucoromycota</taxon>
        <taxon>Glomeromycotina</taxon>
        <taxon>Glomeromycetes</taxon>
        <taxon>Glomerales</taxon>
        <taxon>Glomeraceae</taxon>
        <taxon>Funneliformis</taxon>
    </lineage>
</organism>
<proteinExistence type="predicted"/>
<evidence type="ECO:0000313" key="2">
    <source>
        <dbReference type="EMBL" id="CAI2188781.1"/>
    </source>
</evidence>
<accession>A0A9W4T1P3</accession>
<sequence>AADKGRDVLLRNRAMLISDYEALGDIRFRPPEPELEYIVYVGHSKSFEDWSEGRKHFRGDEFSLLKYEMDKKYDTSIPNEFDTSLPLDKGFKEFQQRLNKWLNRLDETAQKVDELRKNMQTMFKEIMEKIEN</sequence>
<comment type="caution">
    <text evidence="2">The sequence shown here is derived from an EMBL/GenBank/DDBJ whole genome shotgun (WGS) entry which is preliminary data.</text>
</comment>